<keyword evidence="2" id="KW-1185">Reference proteome</keyword>
<organism evidence="1 2">
    <name type="scientific">Halosaccharopolyspora lacisalsi</name>
    <dbReference type="NCBI Taxonomy" id="1000566"/>
    <lineage>
        <taxon>Bacteria</taxon>
        <taxon>Bacillati</taxon>
        <taxon>Actinomycetota</taxon>
        <taxon>Actinomycetes</taxon>
        <taxon>Pseudonocardiales</taxon>
        <taxon>Pseudonocardiaceae</taxon>
        <taxon>Halosaccharopolyspora</taxon>
    </lineage>
</organism>
<dbReference type="Proteomes" id="UP000569329">
    <property type="component" value="Unassembled WGS sequence"/>
</dbReference>
<protein>
    <submittedName>
        <fullName evidence="1">Uncharacterized protein</fullName>
    </submittedName>
</protein>
<comment type="caution">
    <text evidence="1">The sequence shown here is derived from an EMBL/GenBank/DDBJ whole genome shotgun (WGS) entry which is preliminary data.</text>
</comment>
<accession>A0A839E123</accession>
<reference evidence="1 2" key="1">
    <citation type="submission" date="2020-07" db="EMBL/GenBank/DDBJ databases">
        <title>Sequencing the genomes of 1000 actinobacteria strains.</title>
        <authorList>
            <person name="Klenk H.-P."/>
        </authorList>
    </citation>
    <scope>NUCLEOTIDE SEQUENCE [LARGE SCALE GENOMIC DNA]</scope>
    <source>
        <strain evidence="1 2">DSM 45975</strain>
    </source>
</reference>
<sequence length="95" mass="11138">MPDTVYTSADPATPIWWGIHEQPNPADQHRHAYTGDYRNDTPVTALCGLEFQHRKFDQLDTERQYARTCGECERRAWRIRNRSPHPYWDAPPVTA</sequence>
<name>A0A839E123_9PSEU</name>
<dbReference type="RefSeq" id="WP_182547042.1">
    <property type="nucleotide sequence ID" value="NZ_JACGWZ010000012.1"/>
</dbReference>
<evidence type="ECO:0000313" key="2">
    <source>
        <dbReference type="Proteomes" id="UP000569329"/>
    </source>
</evidence>
<proteinExistence type="predicted"/>
<evidence type="ECO:0000313" key="1">
    <source>
        <dbReference type="EMBL" id="MBA8827892.1"/>
    </source>
</evidence>
<gene>
    <name evidence="1" type="ORF">FHX42_005299</name>
</gene>
<dbReference type="AlphaFoldDB" id="A0A839E123"/>
<dbReference type="EMBL" id="JACGWZ010000012">
    <property type="protein sequence ID" value="MBA8827892.1"/>
    <property type="molecule type" value="Genomic_DNA"/>
</dbReference>